<name>A0A8C0SXY1_CANLF</name>
<dbReference type="Proteomes" id="UP000694429">
    <property type="component" value="Chromosome 9"/>
</dbReference>
<feature type="compositionally biased region" description="Low complexity" evidence="1">
    <location>
        <begin position="187"/>
        <end position="209"/>
    </location>
</feature>
<dbReference type="Ensembl" id="ENSCAFT00030005345.1">
    <property type="protein sequence ID" value="ENSCAFP00030004753.1"/>
    <property type="gene ID" value="ENSCAFG00030002874.1"/>
</dbReference>
<reference evidence="4" key="2">
    <citation type="submission" date="2018-10" db="EMBL/GenBank/DDBJ databases">
        <title>De novo assembly of a Great Dane genome.</title>
        <authorList>
            <person name="Kidd J.M."/>
            <person name="Pendleton A.L."/>
            <person name="Shen F."/>
            <person name="Emery S."/>
        </authorList>
    </citation>
    <scope>NUCLEOTIDE SEQUENCE [LARGE SCALE GENOMIC DNA]</scope>
    <source>
        <strain evidence="4">Great Dane</strain>
    </source>
</reference>
<protein>
    <submittedName>
        <fullName evidence="4">Uncharacterized protein</fullName>
    </submittedName>
</protein>
<evidence type="ECO:0000313" key="6">
    <source>
        <dbReference type="Proteomes" id="UP000694542"/>
    </source>
</evidence>
<dbReference type="Proteomes" id="UP000002254">
    <property type="component" value="Chromosome 9"/>
</dbReference>
<feature type="compositionally biased region" description="Low complexity" evidence="1">
    <location>
        <begin position="114"/>
        <end position="123"/>
    </location>
</feature>
<feature type="compositionally biased region" description="Basic and acidic residues" evidence="1">
    <location>
        <begin position="214"/>
        <end position="224"/>
    </location>
</feature>
<dbReference type="AlphaFoldDB" id="A0A8C0SXY1"/>
<proteinExistence type="predicted"/>
<evidence type="ECO:0000313" key="4">
    <source>
        <dbReference type="Ensembl" id="ENSCAFP00040026687.1"/>
    </source>
</evidence>
<feature type="region of interest" description="Disordered" evidence="1">
    <location>
        <begin position="14"/>
        <end position="224"/>
    </location>
</feature>
<dbReference type="Ensembl" id="ENSCAFT00000087485.2">
    <property type="protein sequence ID" value="ENSCAFP00000047944.1"/>
    <property type="gene ID" value="ENSCAFG00000045794.2"/>
</dbReference>
<evidence type="ECO:0000313" key="3">
    <source>
        <dbReference type="Ensembl" id="ENSCAFP00030004753.1"/>
    </source>
</evidence>
<evidence type="ECO:0000313" key="2">
    <source>
        <dbReference type="Ensembl" id="ENSCAFP00000047944.1"/>
    </source>
</evidence>
<organism evidence="4 6">
    <name type="scientific">Canis lupus familiaris</name>
    <name type="common">Dog</name>
    <name type="synonym">Canis familiaris</name>
    <dbReference type="NCBI Taxonomy" id="9615"/>
    <lineage>
        <taxon>Eukaryota</taxon>
        <taxon>Metazoa</taxon>
        <taxon>Chordata</taxon>
        <taxon>Craniata</taxon>
        <taxon>Vertebrata</taxon>
        <taxon>Euteleostomi</taxon>
        <taxon>Mammalia</taxon>
        <taxon>Eutheria</taxon>
        <taxon>Laurasiatheria</taxon>
        <taxon>Carnivora</taxon>
        <taxon>Caniformia</taxon>
        <taxon>Canidae</taxon>
        <taxon>Canis</taxon>
    </lineage>
</organism>
<dbReference type="Proteomes" id="UP000694542">
    <property type="component" value="Chromosome 9"/>
</dbReference>
<dbReference type="Ensembl" id="ENSCAFT00040030700.1">
    <property type="protein sequence ID" value="ENSCAFP00040026687.1"/>
    <property type="gene ID" value="ENSCAFG00040016623.1"/>
</dbReference>
<reference evidence="3" key="3">
    <citation type="submission" date="2019-03" db="EMBL/GenBank/DDBJ databases">
        <authorList>
            <person name="Warren W.C."/>
            <person name="Johnson G.S."/>
        </authorList>
    </citation>
    <scope>NUCLEOTIDE SEQUENCE [LARGE SCALE GENOMIC DNA]</scope>
    <source>
        <strain evidence="3">Basenji</strain>
    </source>
</reference>
<accession>A0A8C0SXY1</accession>
<evidence type="ECO:0000313" key="5">
    <source>
        <dbReference type="Proteomes" id="UP000002254"/>
    </source>
</evidence>
<feature type="compositionally biased region" description="Low complexity" evidence="1">
    <location>
        <begin position="153"/>
        <end position="166"/>
    </location>
</feature>
<reference evidence="4" key="4">
    <citation type="submission" date="2025-05" db="UniProtKB">
        <authorList>
            <consortium name="Ensembl"/>
        </authorList>
    </citation>
    <scope>IDENTIFICATION</scope>
</reference>
<reference evidence="2 5" key="1">
    <citation type="journal article" date="2005" name="Nature">
        <title>Genome sequence, comparative analysis and haplotype structure of the domestic dog.</title>
        <authorList>
            <consortium name="Broad Sequencing Platform"/>
            <person name="Lindblad-Toh K."/>
            <person name="Wade C.M."/>
            <person name="Mikkelsen T.S."/>
            <person name="Karlsson E.K."/>
            <person name="Jaffe D.B."/>
            <person name="Kamal M."/>
            <person name="Clamp M."/>
            <person name="Chang J.L."/>
            <person name="Kulbokas E.J. III"/>
            <person name="Zody M.C."/>
            <person name="Mauceli E."/>
            <person name="Xie X."/>
            <person name="Breen M."/>
            <person name="Wayne R.K."/>
            <person name="Ostrander E.A."/>
            <person name="Ponting C.P."/>
            <person name="Galibert F."/>
            <person name="Smith D.R."/>
            <person name="DeJong P.J."/>
            <person name="Kirkness E."/>
            <person name="Alvarez P."/>
            <person name="Biagi T."/>
            <person name="Brockman W."/>
            <person name="Butler J."/>
            <person name="Chin C.W."/>
            <person name="Cook A."/>
            <person name="Cuff J."/>
            <person name="Daly M.J."/>
            <person name="DeCaprio D."/>
            <person name="Gnerre S."/>
            <person name="Grabherr M."/>
            <person name="Kellis M."/>
            <person name="Kleber M."/>
            <person name="Bardeleben C."/>
            <person name="Goodstadt L."/>
            <person name="Heger A."/>
            <person name="Hitte C."/>
            <person name="Kim L."/>
            <person name="Koepfli K.P."/>
            <person name="Parker H.G."/>
            <person name="Pollinger J.P."/>
            <person name="Searle S.M."/>
            <person name="Sutter N.B."/>
            <person name="Thomas R."/>
            <person name="Webber C."/>
            <person name="Baldwin J."/>
            <person name="Abebe A."/>
            <person name="Abouelleil A."/>
            <person name="Aftuck L."/>
            <person name="Ait-Zahra M."/>
            <person name="Aldredge T."/>
            <person name="Allen N."/>
            <person name="An P."/>
            <person name="Anderson S."/>
            <person name="Antoine C."/>
            <person name="Arachchi H."/>
            <person name="Aslam A."/>
            <person name="Ayotte L."/>
            <person name="Bachantsang P."/>
            <person name="Barry A."/>
            <person name="Bayul T."/>
            <person name="Benamara M."/>
            <person name="Berlin A."/>
            <person name="Bessette D."/>
            <person name="Blitshteyn B."/>
            <person name="Bloom T."/>
            <person name="Blye J."/>
            <person name="Boguslavskiy L."/>
            <person name="Bonnet C."/>
            <person name="Boukhgalter B."/>
            <person name="Brown A."/>
            <person name="Cahill P."/>
            <person name="Calixte N."/>
            <person name="Camarata J."/>
            <person name="Cheshatsang Y."/>
            <person name="Chu J."/>
            <person name="Citroen M."/>
            <person name="Collymore A."/>
            <person name="Cooke P."/>
            <person name="Dawoe T."/>
            <person name="Daza R."/>
            <person name="Decktor K."/>
            <person name="DeGray S."/>
            <person name="Dhargay N."/>
            <person name="Dooley K."/>
            <person name="Dooley K."/>
            <person name="Dorje P."/>
            <person name="Dorjee K."/>
            <person name="Dorris L."/>
            <person name="Duffey N."/>
            <person name="Dupes A."/>
            <person name="Egbiremolen O."/>
            <person name="Elong R."/>
            <person name="Falk J."/>
            <person name="Farina A."/>
            <person name="Faro S."/>
            <person name="Ferguson D."/>
            <person name="Ferreira P."/>
            <person name="Fisher S."/>
            <person name="FitzGerald M."/>
            <person name="Foley K."/>
            <person name="Foley C."/>
            <person name="Franke A."/>
            <person name="Friedrich D."/>
            <person name="Gage D."/>
            <person name="Garber M."/>
            <person name="Gearin G."/>
            <person name="Giannoukos G."/>
            <person name="Goode T."/>
            <person name="Goyette A."/>
            <person name="Graham J."/>
            <person name="Grandbois E."/>
            <person name="Gyaltsen K."/>
            <person name="Hafez N."/>
            <person name="Hagopian D."/>
            <person name="Hagos B."/>
            <person name="Hall J."/>
            <person name="Healy C."/>
            <person name="Hegarty R."/>
            <person name="Honan T."/>
            <person name="Horn A."/>
            <person name="Houde N."/>
            <person name="Hughes L."/>
            <person name="Hunnicutt L."/>
            <person name="Husby M."/>
            <person name="Jester B."/>
            <person name="Jones C."/>
            <person name="Kamat A."/>
            <person name="Kanga B."/>
            <person name="Kells C."/>
            <person name="Khazanovich D."/>
            <person name="Kieu A.C."/>
            <person name="Kisner P."/>
            <person name="Kumar M."/>
            <person name="Lance K."/>
            <person name="Landers T."/>
            <person name="Lara M."/>
            <person name="Lee W."/>
            <person name="Leger J.P."/>
            <person name="Lennon N."/>
            <person name="Leuper L."/>
            <person name="LeVine S."/>
            <person name="Liu J."/>
            <person name="Liu X."/>
            <person name="Lokyitsang Y."/>
            <person name="Lokyitsang T."/>
            <person name="Lui A."/>
            <person name="Macdonald J."/>
            <person name="Major J."/>
            <person name="Marabella R."/>
            <person name="Maru K."/>
            <person name="Matthews C."/>
            <person name="McDonough S."/>
            <person name="Mehta T."/>
            <person name="Meldrim J."/>
            <person name="Melnikov A."/>
            <person name="Meneus L."/>
            <person name="Mihalev A."/>
            <person name="Mihova T."/>
            <person name="Miller K."/>
            <person name="Mittelman R."/>
            <person name="Mlenga V."/>
            <person name="Mulrain L."/>
            <person name="Munson G."/>
            <person name="Navidi A."/>
            <person name="Naylor J."/>
            <person name="Nguyen T."/>
            <person name="Nguyen N."/>
            <person name="Nguyen C."/>
            <person name="Nguyen T."/>
            <person name="Nicol R."/>
            <person name="Norbu N."/>
            <person name="Norbu C."/>
            <person name="Novod N."/>
            <person name="Nyima T."/>
            <person name="Olandt P."/>
            <person name="O'Neill B."/>
            <person name="O'Neill K."/>
            <person name="Osman S."/>
            <person name="Oyono L."/>
            <person name="Patti C."/>
            <person name="Perrin D."/>
            <person name="Phunkhang P."/>
            <person name="Pierre F."/>
            <person name="Priest M."/>
            <person name="Rachupka A."/>
            <person name="Raghuraman S."/>
            <person name="Rameau R."/>
            <person name="Ray V."/>
            <person name="Raymond C."/>
            <person name="Rege F."/>
            <person name="Rise C."/>
            <person name="Rogers J."/>
            <person name="Rogov P."/>
            <person name="Sahalie J."/>
            <person name="Settipalli S."/>
            <person name="Sharpe T."/>
            <person name="Shea T."/>
            <person name="Sheehan M."/>
            <person name="Sherpa N."/>
            <person name="Shi J."/>
            <person name="Shih D."/>
            <person name="Sloan J."/>
            <person name="Smith C."/>
            <person name="Sparrow T."/>
            <person name="Stalker J."/>
            <person name="Stange-Thomann N."/>
            <person name="Stavropoulos S."/>
            <person name="Stone C."/>
            <person name="Stone S."/>
            <person name="Sykes S."/>
            <person name="Tchuinga P."/>
            <person name="Tenzing P."/>
            <person name="Tesfaye S."/>
            <person name="Thoulutsang D."/>
            <person name="Thoulutsang Y."/>
            <person name="Topham K."/>
            <person name="Topping I."/>
            <person name="Tsamla T."/>
            <person name="Vassiliev H."/>
            <person name="Venkataraman V."/>
            <person name="Vo A."/>
            <person name="Wangchuk T."/>
            <person name="Wangdi T."/>
            <person name="Weiand M."/>
            <person name="Wilkinson J."/>
            <person name="Wilson A."/>
            <person name="Yadav S."/>
            <person name="Yang S."/>
            <person name="Yang X."/>
            <person name="Young G."/>
            <person name="Yu Q."/>
            <person name="Zainoun J."/>
            <person name="Zembek L."/>
            <person name="Zimmer A."/>
            <person name="Lander E.S."/>
        </authorList>
    </citation>
    <scope>NUCLEOTIDE SEQUENCE [LARGE SCALE GENOMIC DNA]</scope>
    <source>
        <strain evidence="2">Boxer</strain>
    </source>
</reference>
<feature type="compositionally biased region" description="Basic residues" evidence="1">
    <location>
        <begin position="167"/>
        <end position="179"/>
    </location>
</feature>
<evidence type="ECO:0000256" key="1">
    <source>
        <dbReference type="SAM" id="MobiDB-lite"/>
    </source>
</evidence>
<feature type="compositionally biased region" description="Low complexity" evidence="1">
    <location>
        <begin position="132"/>
        <end position="144"/>
    </location>
</feature>
<sequence>MRTDLWLQDQALSLFPTPTPAGFSGGRAVAATGSPPTGASVHGPPCAPQGAPAGPRSPAAQQRGPRAPSWGRPGPPAARSPWACGPPRWAPPRRPRGAAAARPGPRSRWHRRCAAACGACAQQRGHRPPPRGACARPPGAAGRRPGPRPPRTPRSAPSRPGWCAGARRLRAPGRGPRARPGRERPPRAGVSPRCPVPPRSRSLRPPAAAWHTCGRADWDPKARF</sequence>